<dbReference type="AlphaFoldDB" id="A0A1M7MK37"/>
<feature type="transmembrane region" description="Helical" evidence="1">
    <location>
        <begin position="89"/>
        <end position="108"/>
    </location>
</feature>
<evidence type="ECO:0000313" key="3">
    <source>
        <dbReference type="Proteomes" id="UP000184394"/>
    </source>
</evidence>
<keyword evidence="1" id="KW-0812">Transmembrane</keyword>
<feature type="transmembrane region" description="Helical" evidence="1">
    <location>
        <begin position="7"/>
        <end position="24"/>
    </location>
</feature>
<evidence type="ECO:0000256" key="1">
    <source>
        <dbReference type="SAM" id="Phobius"/>
    </source>
</evidence>
<reference evidence="2 3" key="1">
    <citation type="submission" date="2016-11" db="EMBL/GenBank/DDBJ databases">
        <authorList>
            <person name="Jaros S."/>
            <person name="Januszkiewicz K."/>
            <person name="Wedrychowicz H."/>
        </authorList>
    </citation>
    <scope>NUCLEOTIDE SEQUENCE [LARGE SCALE GENOMIC DNA]</scope>
    <source>
        <strain evidence="2 3">Y1</strain>
    </source>
</reference>
<dbReference type="OrthoDB" id="1821682at2"/>
<dbReference type="RefSeq" id="WP_072952452.1">
    <property type="nucleotide sequence ID" value="NZ_FRCT01000023.1"/>
</dbReference>
<keyword evidence="1" id="KW-1133">Transmembrane helix</keyword>
<proteinExistence type="predicted"/>
<feature type="transmembrane region" description="Helical" evidence="1">
    <location>
        <begin position="30"/>
        <end position="50"/>
    </location>
</feature>
<gene>
    <name evidence="2" type="ORF">SAMN04487860_12311</name>
</gene>
<evidence type="ECO:0000313" key="2">
    <source>
        <dbReference type="EMBL" id="SHM90816.1"/>
    </source>
</evidence>
<protein>
    <submittedName>
        <fullName evidence="2">Uncharacterized protein</fullName>
    </submittedName>
</protein>
<feature type="transmembrane region" description="Helical" evidence="1">
    <location>
        <begin position="57"/>
        <end position="77"/>
    </location>
</feature>
<keyword evidence="1" id="KW-0472">Membrane</keyword>
<dbReference type="EMBL" id="FRCT01000023">
    <property type="protein sequence ID" value="SHM90816.1"/>
    <property type="molecule type" value="Genomic_DNA"/>
</dbReference>
<dbReference type="Proteomes" id="UP000184394">
    <property type="component" value="Unassembled WGS sequence"/>
</dbReference>
<accession>A0A1M7MK37</accession>
<name>A0A1M7MK37_RUMFL</name>
<organism evidence="2 3">
    <name type="scientific">Ruminococcus flavefaciens</name>
    <dbReference type="NCBI Taxonomy" id="1265"/>
    <lineage>
        <taxon>Bacteria</taxon>
        <taxon>Bacillati</taxon>
        <taxon>Bacillota</taxon>
        <taxon>Clostridia</taxon>
        <taxon>Eubacteriales</taxon>
        <taxon>Oscillospiraceae</taxon>
        <taxon>Ruminococcus</taxon>
    </lineage>
</organism>
<sequence>MKEQWKKVRYWFLMSLLTTVLIFMPMMIFFTVYCVMNFICSLVTAVVVSFDNSAKPYVWFSGTAVFITILLTVYMAGDIAAAEPGSWTAAGEFMAIILLMPIPLITGLRTYRKGKREEAEMLQNGGDSYGE</sequence>